<accession>A0AAN0M9J8</accession>
<dbReference type="CDD" id="cd10033">
    <property type="entry name" value="UDG_like"/>
    <property type="match status" value="1"/>
</dbReference>
<dbReference type="InterPro" id="IPR047124">
    <property type="entry name" value="HI_0220.2"/>
</dbReference>
<dbReference type="Pfam" id="PF03167">
    <property type="entry name" value="UDG"/>
    <property type="match status" value="1"/>
</dbReference>
<evidence type="ECO:0000313" key="3">
    <source>
        <dbReference type="Proteomes" id="UP001470809"/>
    </source>
</evidence>
<evidence type="ECO:0000259" key="1">
    <source>
        <dbReference type="SMART" id="SM00986"/>
    </source>
</evidence>
<dbReference type="Gene3D" id="3.40.470.10">
    <property type="entry name" value="Uracil-DNA glycosylase-like domain"/>
    <property type="match status" value="1"/>
</dbReference>
<reference evidence="2 3" key="2">
    <citation type="submission" date="2024-08" db="EMBL/GenBank/DDBJ databases">
        <title>Phylogenomic analyses of a clade within the roseobacter group suggest taxonomic reassignments of species of the genera Aestuariivita, Citreicella, Loktanella, Nautella, Pelagibaca, Ruegeria, Thalassobius, Thiobacimonas and Tropicibacter, and the proposal o.</title>
        <authorList>
            <person name="Jeon C.O."/>
        </authorList>
    </citation>
    <scope>NUCLEOTIDE SEQUENCE [LARGE SCALE GENOMIC DNA]</scope>
    <source>
        <strain evidence="2 3">SS1-5</strain>
    </source>
</reference>
<name>A0AAN0M9J8_9RHOB</name>
<dbReference type="SMART" id="SM00987">
    <property type="entry name" value="UreE_C"/>
    <property type="match status" value="1"/>
</dbReference>
<dbReference type="SMART" id="SM00986">
    <property type="entry name" value="UDG"/>
    <property type="match status" value="1"/>
</dbReference>
<sequence length="223" mass="25227">MSPDLGRQIRKDKFGATCYAMWMEDPDLINEINGCRLCADRFAQTATQHRPRPVPWFGQDPAILVAGQAPGMRVHVEGKPFWDRSGDRLRDWMGIDRATFYDRAVVSVLPTAFCFPGYDAKGADLPPPAICWETWHARALDHIGTPGLRLLIGAYAIRRHLGLRGSLSDIVGHWRDHAPGTFVLPHPSWRNTGWLRKHSWFETDLLPALQKAVQDALEVAKQR</sequence>
<protein>
    <submittedName>
        <fullName evidence="2">Uracil-DNA glycosylase family protein</fullName>
    </submittedName>
</protein>
<reference evidence="3" key="1">
    <citation type="submission" date="2024-04" db="EMBL/GenBank/DDBJ databases">
        <title>Phylogenomic analyses of a clade within the roseobacter group suggest taxonomic reassignments of species of the genera Aestuariivita, Citreicella, Loktanella, Nautella, Pelagibaca, Ruegeria, Thalassobius, Thiobacimonas and Tropicibacter, and the proposal o.</title>
        <authorList>
            <person name="Jeon C.O."/>
        </authorList>
    </citation>
    <scope>NUCLEOTIDE SEQUENCE [LARGE SCALE GENOMIC DNA]</scope>
    <source>
        <strain evidence="3">SS1-5</strain>
    </source>
</reference>
<dbReference type="EMBL" id="CP151767">
    <property type="protein sequence ID" value="WZU67566.1"/>
    <property type="molecule type" value="Genomic_DNA"/>
</dbReference>
<dbReference type="AlphaFoldDB" id="A0AAN0M9J8"/>
<proteinExistence type="predicted"/>
<dbReference type="InterPro" id="IPR005122">
    <property type="entry name" value="Uracil-DNA_glycosylase-like"/>
</dbReference>
<dbReference type="RefSeq" id="WP_342076877.1">
    <property type="nucleotide sequence ID" value="NZ_CP151767.2"/>
</dbReference>
<organism evidence="2 3">
    <name type="scientific">Yoonia rhodophyticola</name>
    <dbReference type="NCBI Taxonomy" id="3137370"/>
    <lineage>
        <taxon>Bacteria</taxon>
        <taxon>Pseudomonadati</taxon>
        <taxon>Pseudomonadota</taxon>
        <taxon>Alphaproteobacteria</taxon>
        <taxon>Rhodobacterales</taxon>
        <taxon>Paracoccaceae</taxon>
        <taxon>Yoonia</taxon>
    </lineage>
</organism>
<dbReference type="PANTHER" id="PTHR42160">
    <property type="entry name" value="URACIL-DNA GLYCOSYLASE SUPERFAMILY PROTEIN"/>
    <property type="match status" value="1"/>
</dbReference>
<dbReference type="InterPro" id="IPR036895">
    <property type="entry name" value="Uracil-DNA_glycosylase-like_sf"/>
</dbReference>
<dbReference type="Proteomes" id="UP001470809">
    <property type="component" value="Chromosome"/>
</dbReference>
<keyword evidence="3" id="KW-1185">Reference proteome</keyword>
<dbReference type="SUPFAM" id="SSF52141">
    <property type="entry name" value="Uracil-DNA glycosylase-like"/>
    <property type="match status" value="1"/>
</dbReference>
<dbReference type="PANTHER" id="PTHR42160:SF1">
    <property type="entry name" value="URACIL-DNA GLYCOSYLASE SUPERFAMILY PROTEIN"/>
    <property type="match status" value="1"/>
</dbReference>
<gene>
    <name evidence="2" type="ORF">AABB31_22075</name>
</gene>
<feature type="domain" description="Uracil-DNA glycosylase-like" evidence="1">
    <location>
        <begin position="55"/>
        <end position="210"/>
    </location>
</feature>
<dbReference type="KEGG" id="yrh:AABB31_22075"/>
<evidence type="ECO:0000313" key="2">
    <source>
        <dbReference type="EMBL" id="WZU67566.1"/>
    </source>
</evidence>